<proteinExistence type="predicted"/>
<dbReference type="InterPro" id="IPR007284">
    <property type="entry name" value="Ground-like_dom"/>
</dbReference>
<organism evidence="3 4">
    <name type="scientific">Toxocara canis</name>
    <name type="common">Canine roundworm</name>
    <dbReference type="NCBI Taxonomy" id="6265"/>
    <lineage>
        <taxon>Eukaryota</taxon>
        <taxon>Metazoa</taxon>
        <taxon>Ecdysozoa</taxon>
        <taxon>Nematoda</taxon>
        <taxon>Chromadorea</taxon>
        <taxon>Rhabditida</taxon>
        <taxon>Spirurina</taxon>
        <taxon>Ascaridomorpha</taxon>
        <taxon>Ascaridoidea</taxon>
        <taxon>Toxocaridae</taxon>
        <taxon>Toxocara</taxon>
    </lineage>
</organism>
<dbReference type="AlphaFoldDB" id="A0A0B2VHF6"/>
<evidence type="ECO:0000259" key="2">
    <source>
        <dbReference type="Pfam" id="PF04155"/>
    </source>
</evidence>
<feature type="signal peptide" evidence="1">
    <location>
        <begin position="1"/>
        <end position="18"/>
    </location>
</feature>
<dbReference type="EMBL" id="JPKZ01001280">
    <property type="protein sequence ID" value="KHN82951.1"/>
    <property type="molecule type" value="Genomic_DNA"/>
</dbReference>
<dbReference type="STRING" id="6265.A0A0B2VHF6"/>
<evidence type="ECO:0000313" key="4">
    <source>
        <dbReference type="Proteomes" id="UP000031036"/>
    </source>
</evidence>
<name>A0A0B2VHF6_TOXCA</name>
<feature type="domain" description="Ground-like" evidence="2">
    <location>
        <begin position="315"/>
        <end position="386"/>
    </location>
</feature>
<dbReference type="PRINTS" id="PR01217">
    <property type="entry name" value="PRICHEXTENSN"/>
</dbReference>
<dbReference type="OMA" id="ITHTHEF"/>
<gene>
    <name evidence="3" type="ORF">Tcan_14245</name>
</gene>
<keyword evidence="1" id="KW-0732">Signal</keyword>
<keyword evidence="4" id="KW-1185">Reference proteome</keyword>
<dbReference type="Pfam" id="PF04155">
    <property type="entry name" value="Ground-like"/>
    <property type="match status" value="2"/>
</dbReference>
<comment type="caution">
    <text evidence="3">The sequence shown here is derived from an EMBL/GenBank/DDBJ whole genome shotgun (WGS) entry which is preliminary data.</text>
</comment>
<reference evidence="3 4" key="1">
    <citation type="submission" date="2014-11" db="EMBL/GenBank/DDBJ databases">
        <title>Genetic blueprint of the zoonotic pathogen Toxocara canis.</title>
        <authorList>
            <person name="Zhu X.-Q."/>
            <person name="Korhonen P.K."/>
            <person name="Cai H."/>
            <person name="Young N.D."/>
            <person name="Nejsum P."/>
            <person name="von Samson-Himmelstjerna G."/>
            <person name="Boag P.R."/>
            <person name="Tan P."/>
            <person name="Li Q."/>
            <person name="Min J."/>
            <person name="Yang Y."/>
            <person name="Wang X."/>
            <person name="Fang X."/>
            <person name="Hall R.S."/>
            <person name="Hofmann A."/>
            <person name="Sternberg P.W."/>
            <person name="Jex A.R."/>
            <person name="Gasser R.B."/>
        </authorList>
    </citation>
    <scope>NUCLEOTIDE SEQUENCE [LARGE SCALE GENOMIC DNA]</scope>
    <source>
        <strain evidence="3">PN_DK_2014</strain>
    </source>
</reference>
<dbReference type="Proteomes" id="UP000031036">
    <property type="component" value="Unassembled WGS sequence"/>
</dbReference>
<accession>A0A0B2VHF6</accession>
<feature type="chain" id="PRO_5002095429" description="Ground-like domain-containing protein" evidence="1">
    <location>
        <begin position="19"/>
        <end position="399"/>
    </location>
</feature>
<sequence length="399" mass="42841">MRLLLVLAFTLSLRSVEGYGCGCRICTPCLPCFPPPCPPPPIKICPPPPPPCPPPPVCPPPICPPPVICPPPPPPPPPPLCPPPLPPPPPPPCPMPLPPPPMPVYLPPPQNDCCCFCAMPCQFTARTRTHGARIFSAEIAQLEADPSCNNPKLKAIMEENIVDDPSTSKRSIQSAAEKQLSAKFNVICAKGDFSYVAYTESFCQTFVKEVTSVLLLTVAAQAVSGCGCCTPCIPLPPPCPPPIICPPAICPPPVPCPPPIIPVPCPPPPPCIPPPIIIQNVCCVTCVTPCVMRARRRRDISAQNFTTALSVIVDDSVCNNLKLKTIMEENMKDKDPRTAMMNVRKAIEKKLPGKYTVICAKDDLSYAAYTDSFCQTRKDPLTCYAFKPLMATALFSSAA</sequence>
<feature type="domain" description="Ground-like" evidence="2">
    <location>
        <begin position="145"/>
        <end position="211"/>
    </location>
</feature>
<evidence type="ECO:0000256" key="1">
    <source>
        <dbReference type="SAM" id="SignalP"/>
    </source>
</evidence>
<protein>
    <recommendedName>
        <fullName evidence="2">Ground-like domain-containing protein</fullName>
    </recommendedName>
</protein>
<evidence type="ECO:0000313" key="3">
    <source>
        <dbReference type="EMBL" id="KHN82951.1"/>
    </source>
</evidence>